<dbReference type="OrthoDB" id="9811332at2"/>
<protein>
    <submittedName>
        <fullName evidence="1">Macrocin O-methyltransferase</fullName>
    </submittedName>
</protein>
<sequence length="258" mass="28966">MPDPSAVALRTAYLDLLKRSITNYAYLGGEATFEDFRCVDHYDVDAGQWRIDPLSRPITLLRKGQLDLIEEAVLLMDELNVPGDFLEAGIWRGGAVLFMRALLEAYEIGGRRVFAADSFAGIPANTRATNDPVDRWSDRWVASEAEVRANIARFGLLDERVVFVPGFFEQSLPAMGQQRFALIRLDSDSYDSVETSLEYLYPLVSKGGLVIIDDWHLPGCRQAVEDYRARHGITDPIQEHDANAIWSKMHEYGAPARG</sequence>
<reference evidence="1 2" key="1">
    <citation type="submission" date="2019-04" db="EMBL/GenBank/DDBJ databases">
        <authorList>
            <person name="Yang Y."/>
            <person name="Wei D."/>
        </authorList>
    </citation>
    <scope>NUCLEOTIDE SEQUENCE [LARGE SCALE GENOMIC DNA]</scope>
    <source>
        <strain evidence="1 2">L-1-4w-11</strain>
    </source>
</reference>
<dbReference type="RefSeq" id="WP_136941593.1">
    <property type="nucleotide sequence ID" value="NZ_SWKR01000001.1"/>
</dbReference>
<proteinExistence type="predicted"/>
<comment type="caution">
    <text evidence="1">The sequence shown here is derived from an EMBL/GenBank/DDBJ whole genome shotgun (WGS) entry which is preliminary data.</text>
</comment>
<dbReference type="AlphaFoldDB" id="A0A4U1L8M9"/>
<name>A0A4U1L8M9_9SPHN</name>
<dbReference type="Proteomes" id="UP000309138">
    <property type="component" value="Unassembled WGS sequence"/>
</dbReference>
<dbReference type="SUPFAM" id="SSF53335">
    <property type="entry name" value="S-adenosyl-L-methionine-dependent methyltransferases"/>
    <property type="match status" value="1"/>
</dbReference>
<dbReference type="Pfam" id="PF05711">
    <property type="entry name" value="TylF"/>
    <property type="match status" value="1"/>
</dbReference>
<dbReference type="GO" id="GO:0032259">
    <property type="term" value="P:methylation"/>
    <property type="evidence" value="ECO:0007669"/>
    <property type="project" value="UniProtKB-KW"/>
</dbReference>
<keyword evidence="2" id="KW-1185">Reference proteome</keyword>
<dbReference type="InterPro" id="IPR008884">
    <property type="entry name" value="TylF_MeTrfase"/>
</dbReference>
<dbReference type="PANTHER" id="PTHR40036:SF1">
    <property type="entry name" value="MACROCIN O-METHYLTRANSFERASE"/>
    <property type="match status" value="1"/>
</dbReference>
<dbReference type="PANTHER" id="PTHR40036">
    <property type="entry name" value="MACROCIN O-METHYLTRANSFERASE"/>
    <property type="match status" value="1"/>
</dbReference>
<evidence type="ECO:0000313" key="1">
    <source>
        <dbReference type="EMBL" id="TKD53174.1"/>
    </source>
</evidence>
<gene>
    <name evidence="1" type="ORF">FBR43_02250</name>
</gene>
<keyword evidence="1" id="KW-0489">Methyltransferase</keyword>
<evidence type="ECO:0000313" key="2">
    <source>
        <dbReference type="Proteomes" id="UP000309138"/>
    </source>
</evidence>
<dbReference type="InterPro" id="IPR029063">
    <property type="entry name" value="SAM-dependent_MTases_sf"/>
</dbReference>
<accession>A0A4U1L8M9</accession>
<dbReference type="Gene3D" id="3.40.50.150">
    <property type="entry name" value="Vaccinia Virus protein VP39"/>
    <property type="match status" value="1"/>
</dbReference>
<organism evidence="1 2">
    <name type="scientific">Sphingomonas baiyangensis</name>
    <dbReference type="NCBI Taxonomy" id="2572576"/>
    <lineage>
        <taxon>Bacteria</taxon>
        <taxon>Pseudomonadati</taxon>
        <taxon>Pseudomonadota</taxon>
        <taxon>Alphaproteobacteria</taxon>
        <taxon>Sphingomonadales</taxon>
        <taxon>Sphingomonadaceae</taxon>
        <taxon>Sphingomonas</taxon>
    </lineage>
</organism>
<dbReference type="EMBL" id="SWKR01000001">
    <property type="protein sequence ID" value="TKD53174.1"/>
    <property type="molecule type" value="Genomic_DNA"/>
</dbReference>
<dbReference type="GO" id="GO:0008168">
    <property type="term" value="F:methyltransferase activity"/>
    <property type="evidence" value="ECO:0007669"/>
    <property type="project" value="UniProtKB-KW"/>
</dbReference>
<keyword evidence="1" id="KW-0808">Transferase</keyword>